<dbReference type="SFLD" id="SFLDS00028">
    <property type="entry name" value="Proline_Racemase"/>
    <property type="match status" value="1"/>
</dbReference>
<dbReference type="EMBL" id="BMOK01000008">
    <property type="protein sequence ID" value="GGL56661.1"/>
    <property type="molecule type" value="Genomic_DNA"/>
</dbReference>
<dbReference type="FunFam" id="3.10.310.10:FF:000005">
    <property type="entry name" value="Proline racemase"/>
    <property type="match status" value="1"/>
</dbReference>
<gene>
    <name evidence="2" type="primary">prdF</name>
    <name evidence="2" type="ORF">GCM10007968_20800</name>
</gene>
<dbReference type="GO" id="GO:0047580">
    <property type="term" value="F:4-hydroxyproline epimerase activity"/>
    <property type="evidence" value="ECO:0007669"/>
    <property type="project" value="TreeGrafter"/>
</dbReference>
<dbReference type="InterPro" id="IPR008794">
    <property type="entry name" value="Pro_racemase_fam"/>
</dbReference>
<proteinExistence type="inferred from homology"/>
<name>A0A917S4K5_9BACL</name>
<organism evidence="2 3">
    <name type="scientific">Sporolactobacillus putidus</name>
    <dbReference type="NCBI Taxonomy" id="492735"/>
    <lineage>
        <taxon>Bacteria</taxon>
        <taxon>Bacillati</taxon>
        <taxon>Bacillota</taxon>
        <taxon>Bacilli</taxon>
        <taxon>Bacillales</taxon>
        <taxon>Sporolactobacillaceae</taxon>
        <taxon>Sporolactobacillus</taxon>
    </lineage>
</organism>
<protein>
    <submittedName>
        <fullName evidence="2">Proline racemase</fullName>
    </submittedName>
</protein>
<keyword evidence="3" id="KW-1185">Reference proteome</keyword>
<dbReference type="SUPFAM" id="SSF54506">
    <property type="entry name" value="Diaminopimelate epimerase-like"/>
    <property type="match status" value="1"/>
</dbReference>
<dbReference type="PANTHER" id="PTHR33442:SF5">
    <property type="entry name" value="BIFUNCTIONAL TRANS-3-HYDROXY-L-PROLINE DEHYDRATASE_2-EPIMERASE"/>
    <property type="match status" value="1"/>
</dbReference>
<dbReference type="Pfam" id="PF05544">
    <property type="entry name" value="Pro_racemase"/>
    <property type="match status" value="1"/>
</dbReference>
<accession>A0A917S4K5</accession>
<comment type="similarity">
    <text evidence="1">Belongs to the proline racemase family.</text>
</comment>
<dbReference type="Gene3D" id="3.10.310.10">
    <property type="entry name" value="Diaminopimelate Epimerase, Chain A, domain 1"/>
    <property type="match status" value="2"/>
</dbReference>
<dbReference type="RefSeq" id="WP_188803076.1">
    <property type="nucleotide sequence ID" value="NZ_BMOK01000008.1"/>
</dbReference>
<evidence type="ECO:0000313" key="2">
    <source>
        <dbReference type="EMBL" id="GGL56661.1"/>
    </source>
</evidence>
<sequence>MPNCKNLFAIDTHTLGEPTRIIVDGFPEVDGASMMEKKLNLQRNYDHLRRAIIDEPRGHKNMFGAIIMNPTRSEADLGVVFMDSGGYLNMCGHGSIGVATAAVARGFVPVTEPYTEVTLETPAGLIHTKVKVNQGRAKETSIVNVPSFLYRKDLNIHILEIGEIQLDIAFGGNFFALVNVRNIGIPLHPNYLNRFTEAGAAIRKAVNEQVRIKHPLLPDIHSVDLVEFYQNKPDAMRNVVVFGDNQVDRSPCGTGTSAKIAALCARKELLPGELFISESIMGTKFIGRALKYAHVGDYPAVIPEITGRAYITGENKFLFDDEDPFEYGFTLAEGHERRGIIEQRL</sequence>
<dbReference type="AlphaFoldDB" id="A0A917S4K5"/>
<evidence type="ECO:0000256" key="1">
    <source>
        <dbReference type="ARBA" id="ARBA00007529"/>
    </source>
</evidence>
<evidence type="ECO:0000313" key="3">
    <source>
        <dbReference type="Proteomes" id="UP000654670"/>
    </source>
</evidence>
<reference evidence="2" key="2">
    <citation type="submission" date="2020-09" db="EMBL/GenBank/DDBJ databases">
        <authorList>
            <person name="Sun Q."/>
            <person name="Ohkuma M."/>
        </authorList>
    </citation>
    <scope>NUCLEOTIDE SEQUENCE</scope>
    <source>
        <strain evidence="2">JCM 15325</strain>
    </source>
</reference>
<comment type="caution">
    <text evidence="2">The sequence shown here is derived from an EMBL/GenBank/DDBJ whole genome shotgun (WGS) entry which is preliminary data.</text>
</comment>
<dbReference type="Proteomes" id="UP000654670">
    <property type="component" value="Unassembled WGS sequence"/>
</dbReference>
<dbReference type="PANTHER" id="PTHR33442">
    <property type="entry name" value="TRANS-3-HYDROXY-L-PROLINE DEHYDRATASE"/>
    <property type="match status" value="1"/>
</dbReference>
<reference evidence="2" key="1">
    <citation type="journal article" date="2014" name="Int. J. Syst. Evol. Microbiol.">
        <title>Complete genome sequence of Corynebacterium casei LMG S-19264T (=DSM 44701T), isolated from a smear-ripened cheese.</title>
        <authorList>
            <consortium name="US DOE Joint Genome Institute (JGI-PGF)"/>
            <person name="Walter F."/>
            <person name="Albersmeier A."/>
            <person name="Kalinowski J."/>
            <person name="Ruckert C."/>
        </authorList>
    </citation>
    <scope>NUCLEOTIDE SEQUENCE</scope>
    <source>
        <strain evidence="2">JCM 15325</strain>
    </source>
</reference>
<dbReference type="PIRSF" id="PIRSF029792">
    <property type="entry name" value="Pro_racemase"/>
    <property type="match status" value="1"/>
</dbReference>